<dbReference type="GO" id="GO:0042802">
    <property type="term" value="F:identical protein binding"/>
    <property type="evidence" value="ECO:0007669"/>
    <property type="project" value="TreeGrafter"/>
</dbReference>
<dbReference type="InterPro" id="IPR004838">
    <property type="entry name" value="NHTrfase_class1_PyrdxlP-BS"/>
</dbReference>
<accession>J9GGJ3</accession>
<dbReference type="InterPro" id="IPR015424">
    <property type="entry name" value="PyrdxlP-dep_Trfase"/>
</dbReference>
<evidence type="ECO:0000256" key="3">
    <source>
        <dbReference type="ARBA" id="ARBA00011738"/>
    </source>
</evidence>
<protein>
    <submittedName>
        <fullName evidence="8">Aromatic-amino-acid aminotransferase</fullName>
    </submittedName>
</protein>
<evidence type="ECO:0000256" key="6">
    <source>
        <dbReference type="ARBA" id="ARBA00022898"/>
    </source>
</evidence>
<dbReference type="PANTHER" id="PTHR11879">
    <property type="entry name" value="ASPARTATE AMINOTRANSFERASE"/>
    <property type="match status" value="1"/>
</dbReference>
<evidence type="ECO:0000256" key="2">
    <source>
        <dbReference type="ARBA" id="ARBA00007441"/>
    </source>
</evidence>
<dbReference type="InterPro" id="IPR015421">
    <property type="entry name" value="PyrdxlP-dep_Trfase_major"/>
</dbReference>
<gene>
    <name evidence="8" type="ORF">EVA_13409</name>
</gene>
<comment type="caution">
    <text evidence="8">The sequence shown here is derived from an EMBL/GenBank/DDBJ whole genome shotgun (WGS) entry which is preliminary data.</text>
</comment>
<evidence type="ECO:0000259" key="7">
    <source>
        <dbReference type="Pfam" id="PF00155"/>
    </source>
</evidence>
<proteinExistence type="inferred from homology"/>
<organism evidence="8">
    <name type="scientific">gut metagenome</name>
    <dbReference type="NCBI Taxonomy" id="749906"/>
    <lineage>
        <taxon>unclassified sequences</taxon>
        <taxon>metagenomes</taxon>
        <taxon>organismal metagenomes</taxon>
    </lineage>
</organism>
<dbReference type="CDD" id="cd00609">
    <property type="entry name" value="AAT_like"/>
    <property type="match status" value="1"/>
</dbReference>
<dbReference type="EMBL" id="AMCI01004244">
    <property type="protein sequence ID" value="EJW98484.1"/>
    <property type="molecule type" value="Genomic_DNA"/>
</dbReference>
<keyword evidence="5 8" id="KW-0808">Transferase</keyword>
<comment type="subunit">
    <text evidence="3">Homodimer.</text>
</comment>
<keyword evidence="6" id="KW-0663">Pyridoxal phosphate</keyword>
<dbReference type="GO" id="GO:0030170">
    <property type="term" value="F:pyridoxal phosphate binding"/>
    <property type="evidence" value="ECO:0007669"/>
    <property type="project" value="InterPro"/>
</dbReference>
<evidence type="ECO:0000256" key="4">
    <source>
        <dbReference type="ARBA" id="ARBA00022576"/>
    </source>
</evidence>
<dbReference type="Pfam" id="PF00155">
    <property type="entry name" value="Aminotran_1_2"/>
    <property type="match status" value="1"/>
</dbReference>
<feature type="non-terminal residue" evidence="8">
    <location>
        <position position="263"/>
    </location>
</feature>
<feature type="domain" description="Aminotransferase class I/classII large" evidence="7">
    <location>
        <begin position="32"/>
        <end position="263"/>
    </location>
</feature>
<dbReference type="SUPFAM" id="SSF53383">
    <property type="entry name" value="PLP-dependent transferases"/>
    <property type="match status" value="1"/>
</dbReference>
<dbReference type="AlphaFoldDB" id="J9GGJ3"/>
<dbReference type="GO" id="GO:0033585">
    <property type="term" value="P:L-phenylalanine biosynthetic process from chorismate via phenylpyruvate"/>
    <property type="evidence" value="ECO:0007669"/>
    <property type="project" value="TreeGrafter"/>
</dbReference>
<comment type="cofactor">
    <cofactor evidence="1">
        <name>pyridoxal 5'-phosphate</name>
        <dbReference type="ChEBI" id="CHEBI:597326"/>
    </cofactor>
</comment>
<dbReference type="PROSITE" id="PS00105">
    <property type="entry name" value="AA_TRANSFER_CLASS_1"/>
    <property type="match status" value="1"/>
</dbReference>
<keyword evidence="4 8" id="KW-0032">Aminotransferase</keyword>
<dbReference type="PRINTS" id="PR00799">
    <property type="entry name" value="TRANSAMINASE"/>
</dbReference>
<dbReference type="Gene3D" id="3.40.640.10">
    <property type="entry name" value="Type I PLP-dependent aspartate aminotransferase-like (Major domain)"/>
    <property type="match status" value="1"/>
</dbReference>
<evidence type="ECO:0000313" key="8">
    <source>
        <dbReference type="EMBL" id="EJW98484.1"/>
    </source>
</evidence>
<evidence type="ECO:0000256" key="5">
    <source>
        <dbReference type="ARBA" id="ARBA00022679"/>
    </source>
</evidence>
<reference evidence="8" key="1">
    <citation type="journal article" date="2012" name="PLoS ONE">
        <title>Gene sets for utilization of primary and secondary nutrition supplies in the distal gut of endangered iberian lynx.</title>
        <authorList>
            <person name="Alcaide M."/>
            <person name="Messina E."/>
            <person name="Richter M."/>
            <person name="Bargiela R."/>
            <person name="Peplies J."/>
            <person name="Huws S.A."/>
            <person name="Newbold C.J."/>
            <person name="Golyshin P.N."/>
            <person name="Simon M.A."/>
            <person name="Lopez G."/>
            <person name="Yakimov M.M."/>
            <person name="Ferrer M."/>
        </authorList>
    </citation>
    <scope>NUCLEOTIDE SEQUENCE</scope>
</reference>
<comment type="similarity">
    <text evidence="2">Belongs to the class-I pyridoxal-phosphate-dependent aminotransferase family.</text>
</comment>
<dbReference type="GO" id="GO:0005829">
    <property type="term" value="C:cytosol"/>
    <property type="evidence" value="ECO:0007669"/>
    <property type="project" value="TreeGrafter"/>
</dbReference>
<dbReference type="Gene3D" id="3.90.1150.10">
    <property type="entry name" value="Aspartate Aminotransferase, domain 1"/>
    <property type="match status" value="1"/>
</dbReference>
<dbReference type="InterPro" id="IPR004839">
    <property type="entry name" value="Aminotransferase_I/II_large"/>
</dbReference>
<sequence>MSTVNCYSQLESVPDDSIYGLNTLYQKDPRKEKANLTIGIFLNEEGKLPLMKAVQIAQNRLMDRHEPHGYIPIPGLPRFNQSIQALVFGADSEAVRSGRILTVQALGGTGALHVGALFAARSLGAKQGVVSAPTWANHLMILRQIGYEVAQYPYFDPQSGAVDFDSMTAYLKKLAPMTVVILHACCHNPTGADLTKEQWQIVLEIVRDRGLFPLLDIAYQGFGFGIDEDAYAPRLFAEARIPFMVASSCSKNFGLYGERVGAL</sequence>
<dbReference type="InterPro" id="IPR015422">
    <property type="entry name" value="PyrdxlP-dep_Trfase_small"/>
</dbReference>
<dbReference type="GO" id="GO:0004838">
    <property type="term" value="F:L-tyrosine-2-oxoglutarate transaminase activity"/>
    <property type="evidence" value="ECO:0007669"/>
    <property type="project" value="TreeGrafter"/>
</dbReference>
<dbReference type="InterPro" id="IPR000796">
    <property type="entry name" value="Asp_trans"/>
</dbReference>
<name>J9GGJ3_9ZZZZ</name>
<evidence type="ECO:0000256" key="1">
    <source>
        <dbReference type="ARBA" id="ARBA00001933"/>
    </source>
</evidence>
<dbReference type="PANTHER" id="PTHR11879:SF37">
    <property type="entry name" value="AROMATIC-AMINO-ACID AMINOTRANSFERASE"/>
    <property type="match status" value="1"/>
</dbReference>